<keyword evidence="2" id="KW-1185">Reference proteome</keyword>
<comment type="caution">
    <text evidence="1">The sequence shown here is derived from an EMBL/GenBank/DDBJ whole genome shotgun (WGS) entry which is preliminary data.</text>
</comment>
<evidence type="ECO:0000313" key="1">
    <source>
        <dbReference type="EMBL" id="ORY75614.1"/>
    </source>
</evidence>
<dbReference type="AlphaFoldDB" id="A0A1Y2EWH9"/>
<gene>
    <name evidence="1" type="ORF">LY90DRAFT_665897</name>
</gene>
<proteinExistence type="predicted"/>
<dbReference type="EMBL" id="MCOG01000025">
    <property type="protein sequence ID" value="ORY75614.1"/>
    <property type="molecule type" value="Genomic_DNA"/>
</dbReference>
<accession>A0A1Y2EWH9</accession>
<reference evidence="1 2" key="1">
    <citation type="submission" date="2016-08" db="EMBL/GenBank/DDBJ databases">
        <title>A Parts List for Fungal Cellulosomes Revealed by Comparative Genomics.</title>
        <authorList>
            <consortium name="DOE Joint Genome Institute"/>
            <person name="Haitjema C.H."/>
            <person name="Gilmore S.P."/>
            <person name="Henske J.K."/>
            <person name="Solomon K.V."/>
            <person name="De Groot R."/>
            <person name="Kuo A."/>
            <person name="Mondo S.J."/>
            <person name="Salamov A.A."/>
            <person name="Labutti K."/>
            <person name="Zhao Z."/>
            <person name="Chiniquy J."/>
            <person name="Barry K."/>
            <person name="Brewer H.M."/>
            <person name="Purvine S.O."/>
            <person name="Wright A.T."/>
            <person name="Boxma B."/>
            <person name="Van Alen T."/>
            <person name="Hackstein J.H."/>
            <person name="Baker S.E."/>
            <person name="Grigoriev I.V."/>
            <person name="O'Malley M.A."/>
        </authorList>
    </citation>
    <scope>NUCLEOTIDE SEQUENCE [LARGE SCALE GENOMIC DNA]</scope>
    <source>
        <strain evidence="1 2">G1</strain>
    </source>
</reference>
<dbReference type="Proteomes" id="UP000193920">
    <property type="component" value="Unassembled WGS sequence"/>
</dbReference>
<name>A0A1Y2EWH9_9FUNG</name>
<evidence type="ECO:0008006" key="3">
    <source>
        <dbReference type="Google" id="ProtNLM"/>
    </source>
</evidence>
<dbReference type="STRING" id="1754190.A0A1Y2EWH9"/>
<organism evidence="1 2">
    <name type="scientific">Neocallimastix californiae</name>
    <dbReference type="NCBI Taxonomy" id="1754190"/>
    <lineage>
        <taxon>Eukaryota</taxon>
        <taxon>Fungi</taxon>
        <taxon>Fungi incertae sedis</taxon>
        <taxon>Chytridiomycota</taxon>
        <taxon>Chytridiomycota incertae sedis</taxon>
        <taxon>Neocallimastigomycetes</taxon>
        <taxon>Neocallimastigales</taxon>
        <taxon>Neocallimastigaceae</taxon>
        <taxon>Neocallimastix</taxon>
    </lineage>
</organism>
<evidence type="ECO:0000313" key="2">
    <source>
        <dbReference type="Proteomes" id="UP000193920"/>
    </source>
</evidence>
<dbReference type="OrthoDB" id="2111466at2759"/>
<protein>
    <recommendedName>
        <fullName evidence="3">AAA-ATPase-like domain-containing protein</fullName>
    </recommendedName>
</protein>
<sequence length="282" mass="33744">MYFKTKKIWKSSIAAMNIAYYSKINNEKDKEKLKKIFDNLNISKEENIESETITNNTEDLETENTSIKDYENLTLSEYLSILDNEIIEELDDIFKIHEIKKNKKLLKYLSYLYCKTKEKFIFVIDEWYYIFNEDDIFTAEDRKIYLSYLNVLLKDKPYMTGILTPAKGTIQAILNFFAEYSMLKDDQYYEYFGLTKKEVRKLCLENNKLNYRDLEKWYKVYLSNTGEKIFNPLSITSALWNNKIFVFMENEPVDNDNYIDMTLVQSESLENETNDHEFNTTT</sequence>